<dbReference type="InterPro" id="IPR007094">
    <property type="entry name" value="RNA-dir_pol_PSvirus"/>
</dbReference>
<dbReference type="EMBL" id="KY783316">
    <property type="protein sequence ID" value="ARO49645.1"/>
    <property type="molecule type" value="Genomic_RNA"/>
</dbReference>
<organism evidence="6">
    <name type="scientific">Zostera marina amalgavirus 1</name>
    <dbReference type="NCBI Taxonomy" id="1985202"/>
    <lineage>
        <taxon>Viruses</taxon>
        <taxon>Riboviria</taxon>
        <taxon>Orthornavirae</taxon>
        <taxon>Pisuviricota</taxon>
        <taxon>Duplopiviricetes</taxon>
        <taxon>Durnavirales</taxon>
        <taxon>Amalgaviridae</taxon>
        <taxon>Amalgavirus</taxon>
        <taxon>Amalgavirus zosterae</taxon>
    </lineage>
</organism>
<dbReference type="GO" id="GO:0003968">
    <property type="term" value="F:RNA-directed RNA polymerase activity"/>
    <property type="evidence" value="ECO:0007669"/>
    <property type="project" value="UniProtKB-KW"/>
</dbReference>
<keyword evidence="1" id="KW-0696">RNA-directed RNA polymerase</keyword>
<protein>
    <submittedName>
        <fullName evidence="6">Fusion protein</fullName>
    </submittedName>
</protein>
<dbReference type="GO" id="GO:0006351">
    <property type="term" value="P:DNA-templated transcription"/>
    <property type="evidence" value="ECO:0007669"/>
    <property type="project" value="InterPro"/>
</dbReference>
<evidence type="ECO:0000313" key="7">
    <source>
        <dbReference type="Proteomes" id="UP000242249"/>
    </source>
</evidence>
<dbReference type="GO" id="GO:0039694">
    <property type="term" value="P:viral RNA genome replication"/>
    <property type="evidence" value="ECO:0007669"/>
    <property type="project" value="InterPro"/>
</dbReference>
<dbReference type="GO" id="GO:0003723">
    <property type="term" value="F:RNA binding"/>
    <property type="evidence" value="ECO:0007669"/>
    <property type="project" value="InterPro"/>
</dbReference>
<dbReference type="InterPro" id="IPR001205">
    <property type="entry name" value="RNA-dir_pol_C"/>
</dbReference>
<evidence type="ECO:0000256" key="4">
    <source>
        <dbReference type="ARBA" id="ARBA00022953"/>
    </source>
</evidence>
<dbReference type="RefSeq" id="YP_009362302.1">
    <property type="nucleotide sequence ID" value="NC_034614.1"/>
</dbReference>
<accession>A0A1W6R5E2</accession>
<dbReference type="Proteomes" id="UP000242249">
    <property type="component" value="Segment"/>
</dbReference>
<dbReference type="SUPFAM" id="SSF56672">
    <property type="entry name" value="DNA/RNA polymerases"/>
    <property type="match status" value="1"/>
</dbReference>
<evidence type="ECO:0000256" key="3">
    <source>
        <dbReference type="ARBA" id="ARBA00022695"/>
    </source>
</evidence>
<keyword evidence="3" id="KW-0548">Nucleotidyltransferase</keyword>
<evidence type="ECO:0000256" key="2">
    <source>
        <dbReference type="ARBA" id="ARBA00022679"/>
    </source>
</evidence>
<dbReference type="Pfam" id="PF00680">
    <property type="entry name" value="RdRP_1"/>
    <property type="match status" value="1"/>
</dbReference>
<sequence>MAEDLRSQQTLDDRDNLKLLTDAFKAYPEGGLSVVDVSLEGIAACNYTVSRAVKVMKILKPLTKNEHLIKLFHYANDVSNISSILPMTLETNFKFCKWLTSPVAKKKIAALQNADRLRRRGSDVVTPEEAAMIALLESAQADRTTEYSKARARYDIDVAKYKKKIAKRTRQLEEDLDKVQASYPGLQLIERPDEHSVMASAWHRYVDFCTSNNFEVPQKNDGNLARAYKQFERELTLEIKNTACQKPEVRDYLLQYCKEKVKGFVPNSKTKELKLIGDTMHARLETYFLRIPLERRGRLLDQIPVGRLTRKGKMTPNIPLSQIFSTPALGMTAVHGTKPTPPIQRNLEMTLLPMNLLKTNLRVQLLTEHVRGGVRQISIARSKWEAGVRRIIGGGEMRGWEKDSALYRGGGNLHDAIRLLATGRQDPPGSFLFEHFSLETAREILLLPCNLEVPDGPKAVRMKNFNEDATAGPVLRALRCKSKYGLKEGLERIAWDLYDRVGDGKLRRWQLPPLLARIGFRSKLVEQESAIKKIFSGQPIGRAVMMLDAMEQPFSSPLYNALCDVVSKLNRVPESGWRNMVVRASSDWSRFWGDIRNSCAIVELDWSKFDRERPKEDIEFVINIFVSCFLPKNRRERRLLSAYKYMMRKALIDKVIMLDDGCAFTYDGMIPSGSLWTGLLGTALNILYINAAVRRLGIPSDEFVPYCAGDDNLTVFKYPQRATRLGKIRGMLNEMFRAGIDPEDFIIHYPPFHVTKVQAKFPAGFDFTHGTSKFLDQCQWIPLKGNIHVDHSEGLSHRWNYVFKGKPKFLANYFMEDGRSIRPAHDNLEKLLYPENVQQKIEDYEAAVLSMAVDNPWNSHNINHLMQRFCIIQQIKRQAVHPLTAGDVLFCAKFQSISENMWMFPTVGAWRRQLLNVRMEDIEELKPTVEAFSEFVRGVTSLYSRASTGGLDSWQFMEILRGERDAGSGQYGSDIEAWCAFLNRNGLTRSLRPAKRYRKEKQTYQSAEAGDKILVSLAAIYATSDYDLREDRDLGFIIRISNELRKQLL</sequence>
<dbReference type="OrthoDB" id="2889at10239"/>
<reference evidence="6" key="1">
    <citation type="journal article" date="2018" name="Plant Pathol. J.">
        <title>Identification of Two Novel Amalgaviruses in the Common Eelgrass (Zostera marina) and in Silico Analysis of the Amalgavirus +1 Programmed Ribosomal Frameshifting Sites.</title>
        <authorList>
            <person name="Park D."/>
            <person name="Goh C.J."/>
            <person name="Kim H."/>
            <person name="Hahn Y."/>
        </authorList>
    </citation>
    <scope>NUCLEOTIDE SEQUENCE [LARGE SCALE GENOMIC DNA]</scope>
    <source>
        <strain evidence="6">SRP035489-1</strain>
    </source>
</reference>
<dbReference type="PROSITE" id="PS50507">
    <property type="entry name" value="RDRP_SSRNA_POS"/>
    <property type="match status" value="1"/>
</dbReference>
<keyword evidence="2" id="KW-0808">Transferase</keyword>
<name>A0A1W6R5E2_9VIRU</name>
<feature type="domain" description="RdRp catalytic" evidence="5">
    <location>
        <begin position="599"/>
        <end position="724"/>
    </location>
</feature>
<evidence type="ECO:0000313" key="6">
    <source>
        <dbReference type="EMBL" id="ARO49645.1"/>
    </source>
</evidence>
<evidence type="ECO:0000259" key="5">
    <source>
        <dbReference type="PROSITE" id="PS50507"/>
    </source>
</evidence>
<keyword evidence="4" id="KW-0693">Viral RNA replication</keyword>
<dbReference type="KEGG" id="vg:37628281"/>
<keyword evidence="7" id="KW-1185">Reference proteome</keyword>
<proteinExistence type="predicted"/>
<dbReference type="GeneID" id="37628281"/>
<dbReference type="InterPro" id="IPR043502">
    <property type="entry name" value="DNA/RNA_pol_sf"/>
</dbReference>
<evidence type="ECO:0000256" key="1">
    <source>
        <dbReference type="ARBA" id="ARBA00022484"/>
    </source>
</evidence>